<feature type="domain" description="AB hydrolase-1" evidence="1">
    <location>
        <begin position="34"/>
        <end position="277"/>
    </location>
</feature>
<dbReference type="Proteomes" id="UP000235616">
    <property type="component" value="Unassembled WGS sequence"/>
</dbReference>
<evidence type="ECO:0000313" key="2">
    <source>
        <dbReference type="EMBL" id="PMS17052.1"/>
    </source>
</evidence>
<dbReference type="InterPro" id="IPR051340">
    <property type="entry name" value="Haloalkane_dehalogenase"/>
</dbReference>
<dbReference type="PANTHER" id="PTHR42977">
    <property type="entry name" value="HYDROLASE-RELATED"/>
    <property type="match status" value="1"/>
</dbReference>
<protein>
    <submittedName>
        <fullName evidence="2">Alpha/beta hydrolase</fullName>
    </submittedName>
</protein>
<evidence type="ECO:0000313" key="3">
    <source>
        <dbReference type="Proteomes" id="UP000235616"/>
    </source>
</evidence>
<dbReference type="RefSeq" id="WP_102647473.1">
    <property type="nucleotide sequence ID" value="NZ_PNYA01000021.1"/>
</dbReference>
<accession>A0A2N7VIR9</accession>
<dbReference type="Pfam" id="PF00561">
    <property type="entry name" value="Abhydrolase_1"/>
    <property type="match status" value="1"/>
</dbReference>
<keyword evidence="2" id="KW-0378">Hydrolase</keyword>
<dbReference type="PRINTS" id="PR00111">
    <property type="entry name" value="ABHYDROLASE"/>
</dbReference>
<reference evidence="2 3" key="1">
    <citation type="submission" date="2018-01" db="EMBL/GenBank/DDBJ databases">
        <title>Whole genome analyses suggest that Burkholderia sensu lato contains two further novel genera in the rhizoxinica-symbiotica group Mycetohabitans gen. nov., and Trinickia gen. nov.: implications for the evolution of diazotrophy and nodulation in the Burkholderiaceae.</title>
        <authorList>
            <person name="Estrada-de los Santos P."/>
            <person name="Palmer M."/>
            <person name="Chavez-Ramirez B."/>
            <person name="Beukes C."/>
            <person name="Steenkamp E.T."/>
            <person name="Hirsch A.M."/>
            <person name="Manyaka P."/>
            <person name="Maluk M."/>
            <person name="Lafos M."/>
            <person name="Crook M."/>
            <person name="Gross E."/>
            <person name="Simon M.F."/>
            <person name="Bueno dos Reis Junior F."/>
            <person name="Poole P.S."/>
            <person name="Venter S.N."/>
            <person name="James E.K."/>
        </authorList>
    </citation>
    <scope>NUCLEOTIDE SEQUENCE [LARGE SCALE GENOMIC DNA]</scope>
    <source>
        <strain evidence="2 3">GIMN1.004</strain>
    </source>
</reference>
<dbReference type="AlphaFoldDB" id="A0A2N7VIR9"/>
<dbReference type="InterPro" id="IPR000073">
    <property type="entry name" value="AB_hydrolase_1"/>
</dbReference>
<sequence>MSTLATYQTVSVADRRTGMAVNLFYREAGQKDAPAVLLLHGFPTSSHQYRGLIDRLADKYRVIAPDLPGFGFSEAPDAKTFGYTFDHLAEVIESFTDTIGLTRYALYVFDYGAPVGFRLAASRPDRVSALVSQNGNAYEEGLSEGWNPIRAYWQDPSDANRAQLRSLLAAGTTRFQYEHGEADTSHIAPESYTLDQHFLDRAGNDEIQLDLFGDYKTNVAAYPRFHEYFRAHRPPTLAVWGKNDPFFLPAGAEAFRRDIPDAEVRFVDGGHFPLESHLDEVAGIVRAFFARTLDVAQGPALFGALNDVPESDGTKPLFDAMRGLFGFVPNLGHALAVEPPVLSAYLVWLHSLGTTSLDAVAQQVAMAAASRANAADYGVAVHATLAGKLGASADVVDALRSGSVLADPKLEAVRQFAIAIASKRTQVSDSDVNTLKAAGFDRRAAVAIAMAVAGKTLVNTVAHLSQVEIDAGFQPGAVI</sequence>
<dbReference type="Gene3D" id="3.40.50.1820">
    <property type="entry name" value="alpha/beta hydrolase"/>
    <property type="match status" value="1"/>
</dbReference>
<dbReference type="SUPFAM" id="SSF53474">
    <property type="entry name" value="alpha/beta-Hydrolases"/>
    <property type="match status" value="1"/>
</dbReference>
<dbReference type="Gene3D" id="1.20.1290.10">
    <property type="entry name" value="AhpD-like"/>
    <property type="match status" value="1"/>
</dbReference>
<dbReference type="InterPro" id="IPR029032">
    <property type="entry name" value="AhpD-like"/>
</dbReference>
<dbReference type="GO" id="GO:0004301">
    <property type="term" value="F:epoxide hydrolase activity"/>
    <property type="evidence" value="ECO:0007669"/>
    <property type="project" value="TreeGrafter"/>
</dbReference>
<gene>
    <name evidence="2" type="ORF">C0Z18_21570</name>
</gene>
<dbReference type="SUPFAM" id="SSF69118">
    <property type="entry name" value="AhpD-like"/>
    <property type="match status" value="1"/>
</dbReference>
<dbReference type="EMBL" id="PNYA01000021">
    <property type="protein sequence ID" value="PMS17052.1"/>
    <property type="molecule type" value="Genomic_DNA"/>
</dbReference>
<dbReference type="InterPro" id="IPR029058">
    <property type="entry name" value="AB_hydrolase_fold"/>
</dbReference>
<name>A0A2N7VIR9_9BURK</name>
<keyword evidence="3" id="KW-1185">Reference proteome</keyword>
<comment type="caution">
    <text evidence="2">The sequence shown here is derived from an EMBL/GenBank/DDBJ whole genome shotgun (WGS) entry which is preliminary data.</text>
</comment>
<dbReference type="FunFam" id="3.40.50.1820:FF:000173">
    <property type="entry name" value="Alpha/beta hydrolase"/>
    <property type="match status" value="1"/>
</dbReference>
<evidence type="ECO:0000259" key="1">
    <source>
        <dbReference type="Pfam" id="PF00561"/>
    </source>
</evidence>
<dbReference type="PANTHER" id="PTHR42977:SF1">
    <property type="entry name" value="BLR6576 PROTEIN"/>
    <property type="match status" value="1"/>
</dbReference>
<organism evidence="2 3">
    <name type="scientific">Trinickia dabaoshanensis</name>
    <dbReference type="NCBI Taxonomy" id="564714"/>
    <lineage>
        <taxon>Bacteria</taxon>
        <taxon>Pseudomonadati</taxon>
        <taxon>Pseudomonadota</taxon>
        <taxon>Betaproteobacteria</taxon>
        <taxon>Burkholderiales</taxon>
        <taxon>Burkholderiaceae</taxon>
        <taxon>Trinickia</taxon>
    </lineage>
</organism>
<dbReference type="OrthoDB" id="9802676at2"/>
<proteinExistence type="predicted"/>